<dbReference type="Gene3D" id="3.40.50.2300">
    <property type="match status" value="1"/>
</dbReference>
<dbReference type="InterPro" id="IPR000014">
    <property type="entry name" value="PAS"/>
</dbReference>
<evidence type="ECO:0000259" key="7">
    <source>
        <dbReference type="PROSITE" id="PS50109"/>
    </source>
</evidence>
<dbReference type="Pfam" id="PF02518">
    <property type="entry name" value="HATPase_c"/>
    <property type="match status" value="1"/>
</dbReference>
<sequence length="971" mass="107245">MRAHDWSTSPLGHPETWPQSLRSVVGLLLGSRFPMFVAWGEELGFLYNDAYAETLGAKHPHALGARFRDIWSEIWPDIAPLIDAALAGEATYREDLPLLMNRKGFDEQTWFTFSYSPVRDTHGRVAGMFCVCTETTRQVLADRQQAFWLGFEERLRGLSSPRAIMSAAVEALGRHLGAIRAGYSEVQDDDETILCEACYADGVEPILGRFSLAEFGSDSIMRQRKGRTEICADVQADPGQVQATWAAIETRSYVSVPLVRDGRFTASFYVNFREVRNWSPEEVALIEEVAARTWDAVERAKAETALRESEERLARERAVLATLVEHLPVGVIVVDRDAQPLMHNSAYGQIVPEAVIPSRLPAAQERWIGYDEQGQRIRPNMYPGARALRGELVRDAEYLHQAPGGRETWTRVSGVPLRDAAGQVIGALCVVVDIDAYKRVEAALRDLNETLEERVADALAARQVLADVVESTKAAVLACDLDYRILAINRANAAELERVYGRRPKLGDHLLDLIADLPEHQAQVARNWDRALAGEEFMIVEEFGDAAHERVSYEVRFNVLRDRNGNRVGAFQTAYDVSDRVRAQEALEAAQEALRQAQKMEAVGQLTGGVAHDFNNLLTVIRSSAGLLRRPDLADERRRIYLDAISDTVDRAAKLTGQLLAFARRQALKPEVFDASERVQALNDMLRTILGGRIQVVTEVSPERCLVEADVGQFETALVNMAVNARDAMDGEGRLTVRVERVSAVPADGERSGQTGAFVTMSITDTGAGIPPEHLSRIFEPFFTTKDVGKGTGLGLSQVYGFAKQSGGDLRVTSQLGRGTSFTLYLPQVEHGEVTGPAETRRADAAEQGQGRRILVVEDNTEVGTFSTQLLQDLGYETTWAVNAEEALARLAENGGGFDVVFSDVVMPGMSGMELGHEIRRRYPGLPIVLTSGYSEVLADEGRHGFELLQKPYAVEDLSRVLRRVSAGRIS</sequence>
<dbReference type="PRINTS" id="PR00344">
    <property type="entry name" value="BCTRLSENSOR"/>
</dbReference>
<keyword evidence="4" id="KW-0808">Transferase</keyword>
<evidence type="ECO:0000256" key="5">
    <source>
        <dbReference type="ARBA" id="ARBA00022777"/>
    </source>
</evidence>
<dbReference type="InterPro" id="IPR035965">
    <property type="entry name" value="PAS-like_dom_sf"/>
</dbReference>
<dbReference type="InterPro" id="IPR003661">
    <property type="entry name" value="HisK_dim/P_dom"/>
</dbReference>
<dbReference type="Gene3D" id="1.10.287.130">
    <property type="match status" value="1"/>
</dbReference>
<reference evidence="10 11" key="1">
    <citation type="submission" date="2019-06" db="EMBL/GenBank/DDBJ databases">
        <authorList>
            <person name="Jiang L."/>
        </authorList>
    </citation>
    <scope>NUCLEOTIDE SEQUENCE [LARGE SCALE GENOMIC DNA]</scope>
    <source>
        <strain evidence="10 11">YIM 48858</strain>
    </source>
</reference>
<proteinExistence type="predicted"/>
<evidence type="ECO:0000259" key="8">
    <source>
        <dbReference type="PROSITE" id="PS50110"/>
    </source>
</evidence>
<dbReference type="SMART" id="SM00388">
    <property type="entry name" value="HisKA"/>
    <property type="match status" value="1"/>
</dbReference>
<dbReference type="SMART" id="SM00086">
    <property type="entry name" value="PAC"/>
    <property type="match status" value="2"/>
</dbReference>
<dbReference type="InterPro" id="IPR003018">
    <property type="entry name" value="GAF"/>
</dbReference>
<dbReference type="InterPro" id="IPR000700">
    <property type="entry name" value="PAS-assoc_C"/>
</dbReference>
<feature type="modified residue" description="4-aspartylphosphate" evidence="6">
    <location>
        <position position="904"/>
    </location>
</feature>
<dbReference type="PANTHER" id="PTHR43065:SF49">
    <property type="entry name" value="HISTIDINE KINASE"/>
    <property type="match status" value="1"/>
</dbReference>
<accession>A0A5C4N768</accession>
<dbReference type="SMART" id="SM00065">
    <property type="entry name" value="GAF"/>
    <property type="match status" value="1"/>
</dbReference>
<dbReference type="InterPro" id="IPR005467">
    <property type="entry name" value="His_kinase_dom"/>
</dbReference>
<dbReference type="Gene3D" id="3.30.565.10">
    <property type="entry name" value="Histidine kinase-like ATPase, C-terminal domain"/>
    <property type="match status" value="1"/>
</dbReference>
<keyword evidence="3 6" id="KW-0597">Phosphoprotein</keyword>
<dbReference type="PROSITE" id="PS50110">
    <property type="entry name" value="RESPONSE_REGULATORY"/>
    <property type="match status" value="1"/>
</dbReference>
<dbReference type="AlphaFoldDB" id="A0A5C4N768"/>
<dbReference type="GO" id="GO:0000155">
    <property type="term" value="F:phosphorelay sensor kinase activity"/>
    <property type="evidence" value="ECO:0007669"/>
    <property type="project" value="InterPro"/>
</dbReference>
<dbReference type="InterPro" id="IPR003594">
    <property type="entry name" value="HATPase_dom"/>
</dbReference>
<dbReference type="SMART" id="SM00387">
    <property type="entry name" value="HATPase_c"/>
    <property type="match status" value="1"/>
</dbReference>
<evidence type="ECO:0000259" key="9">
    <source>
        <dbReference type="PROSITE" id="PS50113"/>
    </source>
</evidence>
<evidence type="ECO:0000256" key="2">
    <source>
        <dbReference type="ARBA" id="ARBA00012438"/>
    </source>
</evidence>
<evidence type="ECO:0000313" key="10">
    <source>
        <dbReference type="EMBL" id="TNC65535.1"/>
    </source>
</evidence>
<dbReference type="InterPro" id="IPR013656">
    <property type="entry name" value="PAS_4"/>
</dbReference>
<dbReference type="InterPro" id="IPR001789">
    <property type="entry name" value="Sig_transdc_resp-reg_receiver"/>
</dbReference>
<keyword evidence="5" id="KW-0418">Kinase</keyword>
<dbReference type="InterPro" id="IPR011006">
    <property type="entry name" value="CheY-like_superfamily"/>
</dbReference>
<dbReference type="PANTHER" id="PTHR43065">
    <property type="entry name" value="SENSOR HISTIDINE KINASE"/>
    <property type="match status" value="1"/>
</dbReference>
<dbReference type="Pfam" id="PF00072">
    <property type="entry name" value="Response_reg"/>
    <property type="match status" value="1"/>
</dbReference>
<feature type="domain" description="PAC" evidence="9">
    <location>
        <begin position="394"/>
        <end position="446"/>
    </location>
</feature>
<evidence type="ECO:0000256" key="1">
    <source>
        <dbReference type="ARBA" id="ARBA00000085"/>
    </source>
</evidence>
<dbReference type="Pfam" id="PF00512">
    <property type="entry name" value="HisKA"/>
    <property type="match status" value="1"/>
</dbReference>
<dbReference type="PROSITE" id="PS50109">
    <property type="entry name" value="HIS_KIN"/>
    <property type="match status" value="1"/>
</dbReference>
<protein>
    <recommendedName>
        <fullName evidence="2">histidine kinase</fullName>
        <ecNumber evidence="2">2.7.13.3</ecNumber>
    </recommendedName>
</protein>
<dbReference type="SUPFAM" id="SSF47384">
    <property type="entry name" value="Homodimeric domain of signal transducing histidine kinase"/>
    <property type="match status" value="1"/>
</dbReference>
<comment type="catalytic activity">
    <reaction evidence="1">
        <text>ATP + protein L-histidine = ADP + protein N-phospho-L-histidine.</text>
        <dbReference type="EC" id="2.7.13.3"/>
    </reaction>
</comment>
<dbReference type="Pfam" id="PF13185">
    <property type="entry name" value="GAF_2"/>
    <property type="match status" value="1"/>
</dbReference>
<keyword evidence="11" id="KW-1185">Reference proteome</keyword>
<dbReference type="InterPro" id="IPR001610">
    <property type="entry name" value="PAC"/>
</dbReference>
<gene>
    <name evidence="10" type="ORF">FHG71_17400</name>
</gene>
<dbReference type="PROSITE" id="PS50113">
    <property type="entry name" value="PAC"/>
    <property type="match status" value="1"/>
</dbReference>
<organism evidence="10 11">
    <name type="scientific">Rubellimicrobium roseum</name>
    <dbReference type="NCBI Taxonomy" id="687525"/>
    <lineage>
        <taxon>Bacteria</taxon>
        <taxon>Pseudomonadati</taxon>
        <taxon>Pseudomonadota</taxon>
        <taxon>Alphaproteobacteria</taxon>
        <taxon>Rhodobacterales</taxon>
        <taxon>Roseobacteraceae</taxon>
        <taxon>Rubellimicrobium</taxon>
    </lineage>
</organism>
<dbReference type="InterPro" id="IPR029016">
    <property type="entry name" value="GAF-like_dom_sf"/>
</dbReference>
<evidence type="ECO:0000256" key="3">
    <source>
        <dbReference type="ARBA" id="ARBA00022553"/>
    </source>
</evidence>
<dbReference type="InterPro" id="IPR036097">
    <property type="entry name" value="HisK_dim/P_sf"/>
</dbReference>
<feature type="domain" description="Histidine kinase" evidence="7">
    <location>
        <begin position="609"/>
        <end position="830"/>
    </location>
</feature>
<dbReference type="InterPro" id="IPR036890">
    <property type="entry name" value="HATPase_C_sf"/>
</dbReference>
<dbReference type="SUPFAM" id="SSF55781">
    <property type="entry name" value="GAF domain-like"/>
    <property type="match status" value="1"/>
</dbReference>
<dbReference type="EMBL" id="VDFV01000037">
    <property type="protein sequence ID" value="TNC65535.1"/>
    <property type="molecule type" value="Genomic_DNA"/>
</dbReference>
<dbReference type="CDD" id="cd00082">
    <property type="entry name" value="HisKA"/>
    <property type="match status" value="1"/>
</dbReference>
<name>A0A5C4N768_9RHOB</name>
<dbReference type="Pfam" id="PF08448">
    <property type="entry name" value="PAS_4"/>
    <property type="match status" value="3"/>
</dbReference>
<dbReference type="SUPFAM" id="SSF55785">
    <property type="entry name" value="PYP-like sensor domain (PAS domain)"/>
    <property type="match status" value="3"/>
</dbReference>
<dbReference type="Proteomes" id="UP000305709">
    <property type="component" value="Unassembled WGS sequence"/>
</dbReference>
<dbReference type="SMART" id="SM00448">
    <property type="entry name" value="REC"/>
    <property type="match status" value="1"/>
</dbReference>
<dbReference type="OrthoDB" id="9796100at2"/>
<evidence type="ECO:0000256" key="4">
    <source>
        <dbReference type="ARBA" id="ARBA00022679"/>
    </source>
</evidence>
<dbReference type="CDD" id="cd00130">
    <property type="entry name" value="PAS"/>
    <property type="match status" value="2"/>
</dbReference>
<evidence type="ECO:0000313" key="11">
    <source>
        <dbReference type="Proteomes" id="UP000305709"/>
    </source>
</evidence>
<dbReference type="EC" id="2.7.13.3" evidence="2"/>
<feature type="domain" description="Response regulatory" evidence="8">
    <location>
        <begin position="853"/>
        <end position="966"/>
    </location>
</feature>
<comment type="caution">
    <text evidence="10">The sequence shown here is derived from an EMBL/GenBank/DDBJ whole genome shotgun (WGS) entry which is preliminary data.</text>
</comment>
<dbReference type="InterPro" id="IPR004358">
    <property type="entry name" value="Sig_transdc_His_kin-like_C"/>
</dbReference>
<dbReference type="SUPFAM" id="SSF55874">
    <property type="entry name" value="ATPase domain of HSP90 chaperone/DNA topoisomerase II/histidine kinase"/>
    <property type="match status" value="1"/>
</dbReference>
<dbReference type="SUPFAM" id="SSF52172">
    <property type="entry name" value="CheY-like"/>
    <property type="match status" value="1"/>
</dbReference>
<dbReference type="Gene3D" id="3.30.450.40">
    <property type="match status" value="1"/>
</dbReference>
<evidence type="ECO:0000256" key="6">
    <source>
        <dbReference type="PROSITE-ProRule" id="PRU00169"/>
    </source>
</evidence>
<dbReference type="Gene3D" id="3.30.450.20">
    <property type="entry name" value="PAS domain"/>
    <property type="match status" value="3"/>
</dbReference>